<dbReference type="PROSITE" id="PS51257">
    <property type="entry name" value="PROKAR_LIPOPROTEIN"/>
    <property type="match status" value="1"/>
</dbReference>
<evidence type="ECO:0000313" key="4">
    <source>
        <dbReference type="EMBL" id="MFD1039413.1"/>
    </source>
</evidence>
<evidence type="ECO:0000256" key="1">
    <source>
        <dbReference type="ARBA" id="ARBA00022729"/>
    </source>
</evidence>
<evidence type="ECO:0000256" key="2">
    <source>
        <dbReference type="SAM" id="MobiDB-lite"/>
    </source>
</evidence>
<feature type="signal peptide" evidence="3">
    <location>
        <begin position="1"/>
        <end position="22"/>
    </location>
</feature>
<evidence type="ECO:0000256" key="3">
    <source>
        <dbReference type="SAM" id="SignalP"/>
    </source>
</evidence>
<dbReference type="InterPro" id="IPR018389">
    <property type="entry name" value="DctP_fam"/>
</dbReference>
<proteinExistence type="predicted"/>
<dbReference type="Gene3D" id="3.40.190.170">
    <property type="entry name" value="Bacterial extracellular solute-binding protein, family 7"/>
    <property type="match status" value="1"/>
</dbReference>
<gene>
    <name evidence="4" type="ORF">ACFQ3N_13565</name>
</gene>
<dbReference type="CDD" id="cd13603">
    <property type="entry name" value="PBP2_TRAP_Siap_TeaA_like"/>
    <property type="match status" value="1"/>
</dbReference>
<dbReference type="PANTHER" id="PTHR33376:SF2">
    <property type="entry name" value="DICARBOXYLATE-BINDING PERIPLASMIC PROTEIN"/>
    <property type="match status" value="1"/>
</dbReference>
<feature type="compositionally biased region" description="Low complexity" evidence="2">
    <location>
        <begin position="25"/>
        <end position="45"/>
    </location>
</feature>
<keyword evidence="1 3" id="KW-0732">Signal</keyword>
<sequence length="352" mass="38954">MKKVILNSMIILVLMMLLVACGSNQESSSGSDGSSSSQNNTSSDESQTDGTLEKYEFSVAHNAPADSHYDQWAQKFKEKVEEENENITIKIHSPGSLGAERELIESVLNGSLDIAISSDAPVVNFSDAVGALSFPFLFENEEHAYEALDGEVGEKINKSMEEANLKNLAWMETGFYQIFSNEPIRTLNDLDGIDIRAQESQVQIDFLEALGTNPTPVSFGELYVSAEQGVIDAFTSSFATAVPNNLHEVSDYMTINNLFYSSAVNVMNNDKFNDLPSSVQDTLLNAAKEATSFERNFIKEQSVELRATAEEEGLEIIEDVDNAPFVEAVQPVYDKYSDKYGDIHQKIFELKE</sequence>
<dbReference type="InterPro" id="IPR038404">
    <property type="entry name" value="TRAP_DctP_sf"/>
</dbReference>
<feature type="region of interest" description="Disordered" evidence="2">
    <location>
        <begin position="25"/>
        <end position="50"/>
    </location>
</feature>
<organism evidence="4 5">
    <name type="scientific">Virgibacillus byunsanensis</name>
    <dbReference type="NCBI Taxonomy" id="570945"/>
    <lineage>
        <taxon>Bacteria</taxon>
        <taxon>Bacillati</taxon>
        <taxon>Bacillota</taxon>
        <taxon>Bacilli</taxon>
        <taxon>Bacillales</taxon>
        <taxon>Bacillaceae</taxon>
        <taxon>Virgibacillus</taxon>
    </lineage>
</organism>
<keyword evidence="5" id="KW-1185">Reference proteome</keyword>
<comment type="caution">
    <text evidence="4">The sequence shown here is derived from an EMBL/GenBank/DDBJ whole genome shotgun (WGS) entry which is preliminary data.</text>
</comment>
<dbReference type="NCBIfam" id="TIGR00787">
    <property type="entry name" value="dctP"/>
    <property type="match status" value="1"/>
</dbReference>
<dbReference type="RefSeq" id="WP_390363072.1">
    <property type="nucleotide sequence ID" value="NZ_JBHTKJ010000035.1"/>
</dbReference>
<dbReference type="PIRSF" id="PIRSF006470">
    <property type="entry name" value="DctB"/>
    <property type="match status" value="1"/>
</dbReference>
<dbReference type="Proteomes" id="UP001597040">
    <property type="component" value="Unassembled WGS sequence"/>
</dbReference>
<dbReference type="PANTHER" id="PTHR33376">
    <property type="match status" value="1"/>
</dbReference>
<evidence type="ECO:0000313" key="5">
    <source>
        <dbReference type="Proteomes" id="UP001597040"/>
    </source>
</evidence>
<dbReference type="EMBL" id="JBHTKJ010000035">
    <property type="protein sequence ID" value="MFD1039413.1"/>
    <property type="molecule type" value="Genomic_DNA"/>
</dbReference>
<name>A0ABW3LLZ5_9BACI</name>
<dbReference type="InterPro" id="IPR004682">
    <property type="entry name" value="TRAP_DctP"/>
</dbReference>
<feature type="chain" id="PRO_5045300096" evidence="3">
    <location>
        <begin position="23"/>
        <end position="352"/>
    </location>
</feature>
<accession>A0ABW3LLZ5</accession>
<reference evidence="5" key="1">
    <citation type="journal article" date="2019" name="Int. J. Syst. Evol. Microbiol.">
        <title>The Global Catalogue of Microorganisms (GCM) 10K type strain sequencing project: providing services to taxonomists for standard genome sequencing and annotation.</title>
        <authorList>
            <consortium name="The Broad Institute Genomics Platform"/>
            <consortium name="The Broad Institute Genome Sequencing Center for Infectious Disease"/>
            <person name="Wu L."/>
            <person name="Ma J."/>
        </authorList>
    </citation>
    <scope>NUCLEOTIDE SEQUENCE [LARGE SCALE GENOMIC DNA]</scope>
    <source>
        <strain evidence="5">CCUG 56754</strain>
    </source>
</reference>
<dbReference type="Pfam" id="PF03480">
    <property type="entry name" value="DctP"/>
    <property type="match status" value="1"/>
</dbReference>
<dbReference type="NCBIfam" id="NF037995">
    <property type="entry name" value="TRAP_S1"/>
    <property type="match status" value="1"/>
</dbReference>
<protein>
    <submittedName>
        <fullName evidence="4">TRAP transporter substrate-binding protein</fullName>
    </submittedName>
</protein>